<feature type="transmembrane region" description="Helical" evidence="1">
    <location>
        <begin position="36"/>
        <end position="61"/>
    </location>
</feature>
<feature type="transmembrane region" description="Helical" evidence="1">
    <location>
        <begin position="97"/>
        <end position="118"/>
    </location>
</feature>
<feature type="transmembrane region" description="Helical" evidence="1">
    <location>
        <begin position="7"/>
        <end position="24"/>
    </location>
</feature>
<dbReference type="Proteomes" id="UP000199163">
    <property type="component" value="Unassembled WGS sequence"/>
</dbReference>
<keyword evidence="1" id="KW-0472">Membrane</keyword>
<dbReference type="OrthoDB" id="2970364at2"/>
<evidence type="ECO:0000256" key="1">
    <source>
        <dbReference type="SAM" id="Phobius"/>
    </source>
</evidence>
<evidence type="ECO:0000313" key="3">
    <source>
        <dbReference type="Proteomes" id="UP000199163"/>
    </source>
</evidence>
<feature type="transmembrane region" description="Helical" evidence="1">
    <location>
        <begin position="130"/>
        <end position="148"/>
    </location>
</feature>
<dbReference type="AlphaFoldDB" id="A0A1G8K457"/>
<keyword evidence="1" id="KW-1133">Transmembrane helix</keyword>
<dbReference type="RefSeq" id="WP_091276800.1">
    <property type="nucleotide sequence ID" value="NZ_FNDK01000040.1"/>
</dbReference>
<gene>
    <name evidence="2" type="ORF">SAMN05192534_14013</name>
</gene>
<reference evidence="2 3" key="1">
    <citation type="submission" date="2016-10" db="EMBL/GenBank/DDBJ databases">
        <authorList>
            <person name="de Groot N.N."/>
        </authorList>
    </citation>
    <scope>NUCLEOTIDE SEQUENCE [LARGE SCALE GENOMIC DNA]</scope>
    <source>
        <strain evidence="2 3">DSM 21632</strain>
    </source>
</reference>
<proteinExistence type="predicted"/>
<protein>
    <submittedName>
        <fullName evidence="2">Uncharacterized protein</fullName>
    </submittedName>
</protein>
<accession>A0A1G8K457</accession>
<sequence>MNKLGTGLTVWSVFLVTMGMLFPLPTTTDTGVLGQILQSITIYGFFSLTPIVFYGSFLSLASDWIARKLKYHVQLLSFFFHIGGACTAYFITNSLDITIMAVLAAALFFLADRFYLLLKHSSKRYDLIQNVPIVCGFIGVTMMVFGSAI</sequence>
<name>A0A1G8K457_9BACI</name>
<organism evidence="2 3">
    <name type="scientific">Alteribacillus persepolensis</name>
    <dbReference type="NCBI Taxonomy" id="568899"/>
    <lineage>
        <taxon>Bacteria</taxon>
        <taxon>Bacillati</taxon>
        <taxon>Bacillota</taxon>
        <taxon>Bacilli</taxon>
        <taxon>Bacillales</taxon>
        <taxon>Bacillaceae</taxon>
        <taxon>Alteribacillus</taxon>
    </lineage>
</organism>
<dbReference type="EMBL" id="FNDK01000040">
    <property type="protein sequence ID" value="SDI37590.1"/>
    <property type="molecule type" value="Genomic_DNA"/>
</dbReference>
<keyword evidence="3" id="KW-1185">Reference proteome</keyword>
<feature type="transmembrane region" description="Helical" evidence="1">
    <location>
        <begin position="73"/>
        <end position="91"/>
    </location>
</feature>
<keyword evidence="1" id="KW-0812">Transmembrane</keyword>
<evidence type="ECO:0000313" key="2">
    <source>
        <dbReference type="EMBL" id="SDI37590.1"/>
    </source>
</evidence>